<feature type="transmembrane region" description="Helical" evidence="1">
    <location>
        <begin position="20"/>
        <end position="42"/>
    </location>
</feature>
<dbReference type="PANTHER" id="PTHR37013">
    <property type="entry name" value="INTEGRAL MEMBRANE PROTEIN (AFU_ORTHOLOGUE AFUA_1G05950)-RELATED"/>
    <property type="match status" value="1"/>
</dbReference>
<dbReference type="Pfam" id="PF24802">
    <property type="entry name" value="DUF7703"/>
    <property type="match status" value="1"/>
</dbReference>
<keyword evidence="1" id="KW-0812">Transmembrane</keyword>
<organism evidence="3 4">
    <name type="scientific">Penicillium antarcticum</name>
    <dbReference type="NCBI Taxonomy" id="416450"/>
    <lineage>
        <taxon>Eukaryota</taxon>
        <taxon>Fungi</taxon>
        <taxon>Dikarya</taxon>
        <taxon>Ascomycota</taxon>
        <taxon>Pezizomycotina</taxon>
        <taxon>Eurotiomycetes</taxon>
        <taxon>Eurotiomycetidae</taxon>
        <taxon>Eurotiales</taxon>
        <taxon>Aspergillaceae</taxon>
        <taxon>Penicillium</taxon>
    </lineage>
</organism>
<sequence>MSKLALDGVVGAYTGDDFTITVTAIAASTSGVLLSTVLEVIPQSVSFILKYYNLAPLWFSVTLSTVGWYFMVTGQAFVLYSRLNIIVPNLRVRHRVLAMIVANAILLHIPTTILTYGSNFVGAPIWIQGYKVMERIKLTGFCLQEQALVVERPLSSRASSRRTEIVRLVRDQEGYPGYDENSMRSHGFNFDARGLIIDRDAAAGS</sequence>
<keyword evidence="1" id="KW-1133">Transmembrane helix</keyword>
<gene>
    <name evidence="3" type="ORF">PENANT_c070G06900</name>
</gene>
<feature type="transmembrane region" description="Helical" evidence="1">
    <location>
        <begin position="54"/>
        <end position="80"/>
    </location>
</feature>
<name>A0A1V6PQY5_9EURO</name>
<evidence type="ECO:0000259" key="2">
    <source>
        <dbReference type="Pfam" id="PF24802"/>
    </source>
</evidence>
<protein>
    <recommendedName>
        <fullName evidence="2">DUF7703 domain-containing protein</fullName>
    </recommendedName>
</protein>
<feature type="transmembrane region" description="Helical" evidence="1">
    <location>
        <begin position="100"/>
        <end position="127"/>
    </location>
</feature>
<evidence type="ECO:0000313" key="4">
    <source>
        <dbReference type="Proteomes" id="UP000191672"/>
    </source>
</evidence>
<dbReference type="PANTHER" id="PTHR37013:SF5">
    <property type="entry name" value="INTEGRAL MEMBRANE PROTEIN"/>
    <property type="match status" value="1"/>
</dbReference>
<evidence type="ECO:0000313" key="3">
    <source>
        <dbReference type="EMBL" id="OQD78956.1"/>
    </source>
</evidence>
<feature type="domain" description="DUF7703" evidence="2">
    <location>
        <begin position="44"/>
        <end position="148"/>
    </location>
</feature>
<reference evidence="4" key="1">
    <citation type="journal article" date="2017" name="Nat. Microbiol.">
        <title>Global analysis of biosynthetic gene clusters reveals vast potential of secondary metabolite production in Penicillium species.</title>
        <authorList>
            <person name="Nielsen J.C."/>
            <person name="Grijseels S."/>
            <person name="Prigent S."/>
            <person name="Ji B."/>
            <person name="Dainat J."/>
            <person name="Nielsen K.F."/>
            <person name="Frisvad J.C."/>
            <person name="Workman M."/>
            <person name="Nielsen J."/>
        </authorList>
    </citation>
    <scope>NUCLEOTIDE SEQUENCE [LARGE SCALE GENOMIC DNA]</scope>
    <source>
        <strain evidence="4">IBT 31811</strain>
    </source>
</reference>
<comment type="caution">
    <text evidence="3">The sequence shown here is derived from an EMBL/GenBank/DDBJ whole genome shotgun (WGS) entry which is preliminary data.</text>
</comment>
<dbReference type="InterPro" id="IPR056120">
    <property type="entry name" value="DUF7703"/>
</dbReference>
<keyword evidence="1" id="KW-0472">Membrane</keyword>
<dbReference type="Proteomes" id="UP000191672">
    <property type="component" value="Unassembled WGS sequence"/>
</dbReference>
<dbReference type="EMBL" id="MDYN01000070">
    <property type="protein sequence ID" value="OQD78956.1"/>
    <property type="molecule type" value="Genomic_DNA"/>
</dbReference>
<dbReference type="AlphaFoldDB" id="A0A1V6PQY5"/>
<keyword evidence="4" id="KW-1185">Reference proteome</keyword>
<evidence type="ECO:0000256" key="1">
    <source>
        <dbReference type="SAM" id="Phobius"/>
    </source>
</evidence>
<accession>A0A1V6PQY5</accession>
<proteinExistence type="predicted"/>